<sequence length="121" mass="13342">MVTKCIEEIYDALAEHLLPTAAVTSNPNLKHIVGLASPPVAVKPPDVVVFPMDGFHLYCSQLDAMERKRMLEGEGSVYVPSFDHGAGDPVEDDIYISLQFIEVDIDKAMQRVLNRLGQTAM</sequence>
<dbReference type="Proteomes" id="UP000796880">
    <property type="component" value="Unassembled WGS sequence"/>
</dbReference>
<name>A0A8K0H990_9ROSA</name>
<organism evidence="1 2">
    <name type="scientific">Rhamnella rubrinervis</name>
    <dbReference type="NCBI Taxonomy" id="2594499"/>
    <lineage>
        <taxon>Eukaryota</taxon>
        <taxon>Viridiplantae</taxon>
        <taxon>Streptophyta</taxon>
        <taxon>Embryophyta</taxon>
        <taxon>Tracheophyta</taxon>
        <taxon>Spermatophyta</taxon>
        <taxon>Magnoliopsida</taxon>
        <taxon>eudicotyledons</taxon>
        <taxon>Gunneridae</taxon>
        <taxon>Pentapetalae</taxon>
        <taxon>rosids</taxon>
        <taxon>fabids</taxon>
        <taxon>Rosales</taxon>
        <taxon>Rhamnaceae</taxon>
        <taxon>rhamnoid group</taxon>
        <taxon>Rhamneae</taxon>
        <taxon>Rhamnella</taxon>
    </lineage>
</organism>
<evidence type="ECO:0000313" key="2">
    <source>
        <dbReference type="Proteomes" id="UP000796880"/>
    </source>
</evidence>
<keyword evidence="2" id="KW-1185">Reference proteome</keyword>
<comment type="caution">
    <text evidence="1">The sequence shown here is derived from an EMBL/GenBank/DDBJ whole genome shotgun (WGS) entry which is preliminary data.</text>
</comment>
<dbReference type="OrthoDB" id="6362633at2759"/>
<gene>
    <name evidence="1" type="ORF">FNV43_RR08438</name>
</gene>
<dbReference type="EMBL" id="VOIH02000004">
    <property type="protein sequence ID" value="KAF3447735.1"/>
    <property type="molecule type" value="Genomic_DNA"/>
</dbReference>
<proteinExistence type="predicted"/>
<protein>
    <submittedName>
        <fullName evidence="1">Uncharacterized protein</fullName>
    </submittedName>
</protein>
<dbReference type="AlphaFoldDB" id="A0A8K0H990"/>
<reference evidence="1" key="1">
    <citation type="submission" date="2020-03" db="EMBL/GenBank/DDBJ databases">
        <title>A high-quality chromosome-level genome assembly of a woody plant with both climbing and erect habits, Rhamnella rubrinervis.</title>
        <authorList>
            <person name="Lu Z."/>
            <person name="Yang Y."/>
            <person name="Zhu X."/>
            <person name="Sun Y."/>
        </authorList>
    </citation>
    <scope>NUCLEOTIDE SEQUENCE</scope>
    <source>
        <strain evidence="1">BYM</strain>
        <tissue evidence="1">Leaf</tissue>
    </source>
</reference>
<evidence type="ECO:0000313" key="1">
    <source>
        <dbReference type="EMBL" id="KAF3447735.1"/>
    </source>
</evidence>
<accession>A0A8K0H990</accession>